<evidence type="ECO:0000313" key="3">
    <source>
        <dbReference type="EMBL" id="GAA3041208.1"/>
    </source>
</evidence>
<feature type="compositionally biased region" description="Low complexity" evidence="1">
    <location>
        <begin position="197"/>
        <end position="220"/>
    </location>
</feature>
<reference evidence="4" key="1">
    <citation type="journal article" date="2019" name="Int. J. Syst. Evol. Microbiol.">
        <title>The Global Catalogue of Microorganisms (GCM) 10K type strain sequencing project: providing services to taxonomists for standard genome sequencing and annotation.</title>
        <authorList>
            <consortium name="The Broad Institute Genomics Platform"/>
            <consortium name="The Broad Institute Genome Sequencing Center for Infectious Disease"/>
            <person name="Wu L."/>
            <person name="Ma J."/>
        </authorList>
    </citation>
    <scope>NUCLEOTIDE SEQUENCE [LARGE SCALE GENOMIC DNA]</scope>
    <source>
        <strain evidence="4">JCM 9091</strain>
    </source>
</reference>
<keyword evidence="2" id="KW-1133">Transmembrane helix</keyword>
<keyword evidence="2" id="KW-0812">Transmembrane</keyword>
<accession>A0ABP6LIH9</accession>
<feature type="region of interest" description="Disordered" evidence="1">
    <location>
        <begin position="34"/>
        <end position="145"/>
    </location>
</feature>
<comment type="caution">
    <text evidence="3">The sequence shown here is derived from an EMBL/GenBank/DDBJ whole genome shotgun (WGS) entry which is preliminary data.</text>
</comment>
<feature type="compositionally biased region" description="Basic residues" evidence="1">
    <location>
        <begin position="128"/>
        <end position="144"/>
    </location>
</feature>
<gene>
    <name evidence="3" type="ORF">GCM10010448_24760</name>
</gene>
<sequence>MDYCSSCRRHLNGALVCPGCGAYAPDIAPPTAMRPSAPATGTAAARTAARQFGSPGRRHDGGLRDEHMRGLRDEHMRGPDGEHMRGLHGEHIGGPPGETAALAGKDEAPRSGPSGDVDGAPPASQGRAARRRQLARWKKNKRRAAVATAVALVGGGLTMTALDRHSADRAQAATAPDNRPMGVTGEQTGEEGRPNDPATAPPGARRSSPAPRSTSPKSPAQRAATGVTHRQSTVTTPRTVTPDTRPDAAATSLPVKTSIAGDQAAAPASGGTNGSGTGTTAQQPSTPPPSSAPANTGGSNSGTSQTNPAPAATSPAHLCLLVVCLG</sequence>
<evidence type="ECO:0000313" key="4">
    <source>
        <dbReference type="Proteomes" id="UP001501532"/>
    </source>
</evidence>
<evidence type="ECO:0000256" key="1">
    <source>
        <dbReference type="SAM" id="MobiDB-lite"/>
    </source>
</evidence>
<feature type="compositionally biased region" description="Low complexity" evidence="1">
    <location>
        <begin position="233"/>
        <end position="243"/>
    </location>
</feature>
<keyword evidence="2" id="KW-0472">Membrane</keyword>
<dbReference type="RefSeq" id="WP_234512432.1">
    <property type="nucleotide sequence ID" value="NZ_BAAAUF010000018.1"/>
</dbReference>
<dbReference type="EMBL" id="BAAAUF010000018">
    <property type="protein sequence ID" value="GAA3041208.1"/>
    <property type="molecule type" value="Genomic_DNA"/>
</dbReference>
<dbReference type="Proteomes" id="UP001501532">
    <property type="component" value="Unassembled WGS sequence"/>
</dbReference>
<feature type="region of interest" description="Disordered" evidence="1">
    <location>
        <begin position="166"/>
        <end position="312"/>
    </location>
</feature>
<organism evidence="3 4">
    <name type="scientific">Streptomyces glomeratus</name>
    <dbReference type="NCBI Taxonomy" id="284452"/>
    <lineage>
        <taxon>Bacteria</taxon>
        <taxon>Bacillati</taxon>
        <taxon>Actinomycetota</taxon>
        <taxon>Actinomycetes</taxon>
        <taxon>Kitasatosporales</taxon>
        <taxon>Streptomycetaceae</taxon>
        <taxon>Streptomyces</taxon>
    </lineage>
</organism>
<proteinExistence type="predicted"/>
<feature type="transmembrane region" description="Helical" evidence="2">
    <location>
        <begin position="144"/>
        <end position="162"/>
    </location>
</feature>
<keyword evidence="4" id="KW-1185">Reference proteome</keyword>
<feature type="compositionally biased region" description="Low complexity" evidence="1">
    <location>
        <begin position="34"/>
        <end position="50"/>
    </location>
</feature>
<evidence type="ECO:0000256" key="2">
    <source>
        <dbReference type="SAM" id="Phobius"/>
    </source>
</evidence>
<name>A0ABP6LIH9_9ACTN</name>
<feature type="compositionally biased region" description="Basic and acidic residues" evidence="1">
    <location>
        <begin position="57"/>
        <end position="91"/>
    </location>
</feature>
<evidence type="ECO:0008006" key="5">
    <source>
        <dbReference type="Google" id="ProtNLM"/>
    </source>
</evidence>
<protein>
    <recommendedName>
        <fullName evidence="5">Zinc ribbon domain-containing protein</fullName>
    </recommendedName>
</protein>